<dbReference type="OrthoDB" id="432685at2759"/>
<reference evidence="2 3" key="1">
    <citation type="submission" date="2019-05" db="EMBL/GenBank/DDBJ databases">
        <title>Another draft genome of Portunus trituberculatus and its Hox gene families provides insights of decapod evolution.</title>
        <authorList>
            <person name="Jeong J.-H."/>
            <person name="Song I."/>
            <person name="Kim S."/>
            <person name="Choi T."/>
            <person name="Kim D."/>
            <person name="Ryu S."/>
            <person name="Kim W."/>
        </authorList>
    </citation>
    <scope>NUCLEOTIDE SEQUENCE [LARGE SCALE GENOMIC DNA]</scope>
    <source>
        <tissue evidence="2">Muscle</tissue>
    </source>
</reference>
<comment type="caution">
    <text evidence="2">The sequence shown here is derived from an EMBL/GenBank/DDBJ whole genome shotgun (WGS) entry which is preliminary data.</text>
</comment>
<dbReference type="InterPro" id="IPR017938">
    <property type="entry name" value="Riboflavin_synthase-like_b-brl"/>
</dbReference>
<evidence type="ECO:0000259" key="1">
    <source>
        <dbReference type="Pfam" id="PF00970"/>
    </source>
</evidence>
<feature type="domain" description="Flavoprotein pyridine nucleotide cytochrome reductase-like FAD-binding" evidence="1">
    <location>
        <begin position="3"/>
        <end position="44"/>
    </location>
</feature>
<proteinExistence type="predicted"/>
<accession>A0A5B7G6X7</accession>
<gene>
    <name evidence="2" type="ORF">E2C01_047238</name>
</gene>
<keyword evidence="3" id="KW-1185">Reference proteome</keyword>
<dbReference type="SUPFAM" id="SSF63380">
    <property type="entry name" value="Riboflavin synthase domain-like"/>
    <property type="match status" value="1"/>
</dbReference>
<dbReference type="InterPro" id="IPR008333">
    <property type="entry name" value="Cbr1-like_FAD-bd_dom"/>
</dbReference>
<dbReference type="Proteomes" id="UP000324222">
    <property type="component" value="Unassembled WGS sequence"/>
</dbReference>
<organism evidence="2 3">
    <name type="scientific">Portunus trituberculatus</name>
    <name type="common">Swimming crab</name>
    <name type="synonym">Neptunus trituberculatus</name>
    <dbReference type="NCBI Taxonomy" id="210409"/>
    <lineage>
        <taxon>Eukaryota</taxon>
        <taxon>Metazoa</taxon>
        <taxon>Ecdysozoa</taxon>
        <taxon>Arthropoda</taxon>
        <taxon>Crustacea</taxon>
        <taxon>Multicrustacea</taxon>
        <taxon>Malacostraca</taxon>
        <taxon>Eumalacostraca</taxon>
        <taxon>Eucarida</taxon>
        <taxon>Decapoda</taxon>
        <taxon>Pleocyemata</taxon>
        <taxon>Brachyura</taxon>
        <taxon>Eubrachyura</taxon>
        <taxon>Portunoidea</taxon>
        <taxon>Portunidae</taxon>
        <taxon>Portuninae</taxon>
        <taxon>Portunus</taxon>
    </lineage>
</organism>
<evidence type="ECO:0000313" key="3">
    <source>
        <dbReference type="Proteomes" id="UP000324222"/>
    </source>
</evidence>
<dbReference type="EMBL" id="VSRR010011554">
    <property type="protein sequence ID" value="MPC53349.1"/>
    <property type="molecule type" value="Genomic_DNA"/>
</dbReference>
<sequence length="155" mass="17617">MESGKQYLRYFSPVSRPDDFGRLEVVLKYETQGMLSTFFKSLQPVYAGCWVNIAPDCLLIGYCISLAQHLHPVTPSLLCLPLCPQSQFPQQKMSIRAFVMKVSEVEAEFHQRISEVREEFQGRISDLQAEFCRVNSAIERVEVPVVSLPSNETKG</sequence>
<dbReference type="AlphaFoldDB" id="A0A5B7G6X7"/>
<protein>
    <recommendedName>
        <fullName evidence="1">Flavoprotein pyridine nucleotide cytochrome reductase-like FAD-binding domain-containing protein</fullName>
    </recommendedName>
</protein>
<dbReference type="Pfam" id="PF00970">
    <property type="entry name" value="FAD_binding_6"/>
    <property type="match status" value="1"/>
</dbReference>
<evidence type="ECO:0000313" key="2">
    <source>
        <dbReference type="EMBL" id="MPC53349.1"/>
    </source>
</evidence>
<name>A0A5B7G6X7_PORTR</name>